<evidence type="ECO:0000313" key="3">
    <source>
        <dbReference type="EMBL" id="KAF1966072.1"/>
    </source>
</evidence>
<dbReference type="Proteomes" id="UP000800036">
    <property type="component" value="Unassembled WGS sequence"/>
</dbReference>
<feature type="domain" description="DUF7143" evidence="2">
    <location>
        <begin position="34"/>
        <end position="191"/>
    </location>
</feature>
<keyword evidence="4" id="KW-1185">Reference proteome</keyword>
<evidence type="ECO:0000259" key="2">
    <source>
        <dbReference type="Pfam" id="PF23631"/>
    </source>
</evidence>
<protein>
    <recommendedName>
        <fullName evidence="2">DUF7143 domain-containing protein</fullName>
    </recommendedName>
</protein>
<dbReference type="EMBL" id="ML976751">
    <property type="protein sequence ID" value="KAF1966072.1"/>
    <property type="molecule type" value="Genomic_DNA"/>
</dbReference>
<accession>A0A6A5UQN7</accession>
<feature type="chain" id="PRO_5025353842" description="DUF7143 domain-containing protein" evidence="1">
    <location>
        <begin position="21"/>
        <end position="192"/>
    </location>
</feature>
<dbReference type="InterPro" id="IPR055567">
    <property type="entry name" value="DUF7143"/>
</dbReference>
<name>A0A6A5UQN7_9PLEO</name>
<reference evidence="3" key="1">
    <citation type="journal article" date="2020" name="Stud. Mycol.">
        <title>101 Dothideomycetes genomes: a test case for predicting lifestyles and emergence of pathogens.</title>
        <authorList>
            <person name="Haridas S."/>
            <person name="Albert R."/>
            <person name="Binder M."/>
            <person name="Bloem J."/>
            <person name="Labutti K."/>
            <person name="Salamov A."/>
            <person name="Andreopoulos B."/>
            <person name="Baker S."/>
            <person name="Barry K."/>
            <person name="Bills G."/>
            <person name="Bluhm B."/>
            <person name="Cannon C."/>
            <person name="Castanera R."/>
            <person name="Culley D."/>
            <person name="Daum C."/>
            <person name="Ezra D."/>
            <person name="Gonzalez J."/>
            <person name="Henrissat B."/>
            <person name="Kuo A."/>
            <person name="Liang C."/>
            <person name="Lipzen A."/>
            <person name="Lutzoni F."/>
            <person name="Magnuson J."/>
            <person name="Mondo S."/>
            <person name="Nolan M."/>
            <person name="Ohm R."/>
            <person name="Pangilinan J."/>
            <person name="Park H.-J."/>
            <person name="Ramirez L."/>
            <person name="Alfaro M."/>
            <person name="Sun H."/>
            <person name="Tritt A."/>
            <person name="Yoshinaga Y."/>
            <person name="Zwiers L.-H."/>
            <person name="Turgeon B."/>
            <person name="Goodwin S."/>
            <person name="Spatafora J."/>
            <person name="Crous P."/>
            <person name="Grigoriev I."/>
        </authorList>
    </citation>
    <scope>NUCLEOTIDE SEQUENCE</scope>
    <source>
        <strain evidence="3">CBS 107.79</strain>
    </source>
</reference>
<dbReference type="PANTHER" id="PTHR37592:SF1">
    <property type="match status" value="1"/>
</dbReference>
<proteinExistence type="predicted"/>
<dbReference type="Pfam" id="PF23631">
    <property type="entry name" value="DUF7143"/>
    <property type="match status" value="1"/>
</dbReference>
<keyword evidence="1" id="KW-0732">Signal</keyword>
<dbReference type="PANTHER" id="PTHR37592">
    <property type="match status" value="1"/>
</dbReference>
<dbReference type="OrthoDB" id="2497581at2759"/>
<gene>
    <name evidence="3" type="ORF">BU23DRAFT_332783</name>
</gene>
<evidence type="ECO:0000256" key="1">
    <source>
        <dbReference type="SAM" id="SignalP"/>
    </source>
</evidence>
<organism evidence="3 4">
    <name type="scientific">Bimuria novae-zelandiae CBS 107.79</name>
    <dbReference type="NCBI Taxonomy" id="1447943"/>
    <lineage>
        <taxon>Eukaryota</taxon>
        <taxon>Fungi</taxon>
        <taxon>Dikarya</taxon>
        <taxon>Ascomycota</taxon>
        <taxon>Pezizomycotina</taxon>
        <taxon>Dothideomycetes</taxon>
        <taxon>Pleosporomycetidae</taxon>
        <taxon>Pleosporales</taxon>
        <taxon>Massarineae</taxon>
        <taxon>Didymosphaeriaceae</taxon>
        <taxon>Bimuria</taxon>
    </lineage>
</organism>
<dbReference type="AlphaFoldDB" id="A0A6A5UQN7"/>
<feature type="signal peptide" evidence="1">
    <location>
        <begin position="1"/>
        <end position="20"/>
    </location>
</feature>
<sequence>MYATKSLAAIAAALAIGASAAPTALSRRQNGCFIVGTATLPQETADIADALASTVTCGTATTIGNVPDVTANGVSFSDIDFSKSSSTPLQFALDTFATADPLADSDLATFQTNLDLYQATEAGIRSEGGDLAIKEPKFFLAFQVARIKTAQGITIEDAGQTVDHLLGKVQKNAGKADQALLTQVNALATQLS</sequence>
<evidence type="ECO:0000313" key="4">
    <source>
        <dbReference type="Proteomes" id="UP000800036"/>
    </source>
</evidence>